<evidence type="ECO:0000256" key="2">
    <source>
        <dbReference type="ARBA" id="ARBA00022801"/>
    </source>
</evidence>
<evidence type="ECO:0000313" key="4">
    <source>
        <dbReference type="EMBL" id="MFD2590722.1"/>
    </source>
</evidence>
<gene>
    <name evidence="4" type="ORF">ACFSTE_07735</name>
</gene>
<reference evidence="5" key="1">
    <citation type="journal article" date="2019" name="Int. J. Syst. Evol. Microbiol.">
        <title>The Global Catalogue of Microorganisms (GCM) 10K type strain sequencing project: providing services to taxonomists for standard genome sequencing and annotation.</title>
        <authorList>
            <consortium name="The Broad Institute Genomics Platform"/>
            <consortium name="The Broad Institute Genome Sequencing Center for Infectious Disease"/>
            <person name="Wu L."/>
            <person name="Ma J."/>
        </authorList>
    </citation>
    <scope>NUCLEOTIDE SEQUENCE [LARGE SCALE GENOMIC DNA]</scope>
    <source>
        <strain evidence="5">KCTC 42423</strain>
    </source>
</reference>
<dbReference type="PROSITE" id="PS51677">
    <property type="entry name" value="NODB"/>
    <property type="match status" value="1"/>
</dbReference>
<protein>
    <submittedName>
        <fullName evidence="4">Polysaccharide deacetylase family protein</fullName>
        <ecNumber evidence="4">3.-.-.-</ecNumber>
    </submittedName>
</protein>
<dbReference type="InterPro" id="IPR011330">
    <property type="entry name" value="Glyco_hydro/deAcase_b/a-brl"/>
</dbReference>
<dbReference type="RefSeq" id="WP_378257222.1">
    <property type="nucleotide sequence ID" value="NZ_JBHSJV010000001.1"/>
</dbReference>
<dbReference type="Gene3D" id="3.20.20.370">
    <property type="entry name" value="Glycoside hydrolase/deacetylase"/>
    <property type="match status" value="1"/>
</dbReference>
<dbReference type="GO" id="GO:0016787">
    <property type="term" value="F:hydrolase activity"/>
    <property type="evidence" value="ECO:0007669"/>
    <property type="project" value="UniProtKB-KW"/>
</dbReference>
<keyword evidence="2 4" id="KW-0378">Hydrolase</keyword>
<dbReference type="InterPro" id="IPR050248">
    <property type="entry name" value="Polysacc_deacetylase_ArnD"/>
</dbReference>
<keyword evidence="5" id="KW-1185">Reference proteome</keyword>
<proteinExistence type="predicted"/>
<dbReference type="CDD" id="cd10917">
    <property type="entry name" value="CE4_NodB_like_6s_7s"/>
    <property type="match status" value="1"/>
</dbReference>
<dbReference type="Pfam" id="PF01522">
    <property type="entry name" value="Polysacc_deac_1"/>
    <property type="match status" value="1"/>
</dbReference>
<dbReference type="EMBL" id="JBHULX010000004">
    <property type="protein sequence ID" value="MFD2590722.1"/>
    <property type="molecule type" value="Genomic_DNA"/>
</dbReference>
<evidence type="ECO:0000313" key="5">
    <source>
        <dbReference type="Proteomes" id="UP001597459"/>
    </source>
</evidence>
<dbReference type="PANTHER" id="PTHR10587:SF133">
    <property type="entry name" value="CHITIN DEACETYLASE 1-RELATED"/>
    <property type="match status" value="1"/>
</dbReference>
<dbReference type="SUPFAM" id="SSF88713">
    <property type="entry name" value="Glycoside hydrolase/deacetylase"/>
    <property type="match status" value="1"/>
</dbReference>
<comment type="caution">
    <text evidence="4">The sequence shown here is derived from an EMBL/GenBank/DDBJ whole genome shotgun (WGS) entry which is preliminary data.</text>
</comment>
<feature type="domain" description="NodB homology" evidence="3">
    <location>
        <begin position="27"/>
        <end position="210"/>
    </location>
</feature>
<evidence type="ECO:0000256" key="1">
    <source>
        <dbReference type="ARBA" id="ARBA00022723"/>
    </source>
</evidence>
<sequence length="213" mass="24721">MIPYKTPKIIKKIFPGCIWDYSNTHKKHIHLTFDDGPIPDVTEFVLDELKKYNARATFFCIGDNINKHPSVFKRILSEGHSIGNHTMNHLQAWKTPTDTYVNNIILCEKQINSHCKRMQQPKLFRPPHGQITLKTYRAIKKMGYKIILWDVLSKDWEASIDREVCSLKTIKHTEEGSIVVFHDSLKAANNMKYALPKVLAHFHKNGYTFNSIT</sequence>
<evidence type="ECO:0000259" key="3">
    <source>
        <dbReference type="PROSITE" id="PS51677"/>
    </source>
</evidence>
<dbReference type="Proteomes" id="UP001597459">
    <property type="component" value="Unassembled WGS sequence"/>
</dbReference>
<organism evidence="4 5">
    <name type="scientific">Aquimarina hainanensis</name>
    <dbReference type="NCBI Taxonomy" id="1578017"/>
    <lineage>
        <taxon>Bacteria</taxon>
        <taxon>Pseudomonadati</taxon>
        <taxon>Bacteroidota</taxon>
        <taxon>Flavobacteriia</taxon>
        <taxon>Flavobacteriales</taxon>
        <taxon>Flavobacteriaceae</taxon>
        <taxon>Aquimarina</taxon>
    </lineage>
</organism>
<dbReference type="InterPro" id="IPR002509">
    <property type="entry name" value="NODB_dom"/>
</dbReference>
<name>A0ABW5N505_9FLAO</name>
<dbReference type="EC" id="3.-.-.-" evidence="4"/>
<dbReference type="PANTHER" id="PTHR10587">
    <property type="entry name" value="GLYCOSYL TRANSFERASE-RELATED"/>
    <property type="match status" value="1"/>
</dbReference>
<keyword evidence="1" id="KW-0479">Metal-binding</keyword>
<accession>A0ABW5N505</accession>